<feature type="region of interest" description="Disordered" evidence="10">
    <location>
        <begin position="89"/>
        <end position="111"/>
    </location>
</feature>
<evidence type="ECO:0000256" key="6">
    <source>
        <dbReference type="ARBA" id="ARBA00022833"/>
    </source>
</evidence>
<dbReference type="GO" id="GO:0000209">
    <property type="term" value="P:protein polyubiquitination"/>
    <property type="evidence" value="ECO:0007669"/>
    <property type="project" value="TreeGrafter"/>
</dbReference>
<dbReference type="InterPro" id="IPR013083">
    <property type="entry name" value="Znf_RING/FYVE/PHD"/>
</dbReference>
<keyword evidence="3" id="KW-0808">Transferase</keyword>
<evidence type="ECO:0000256" key="2">
    <source>
        <dbReference type="ARBA" id="ARBA00012483"/>
    </source>
</evidence>
<feature type="compositionally biased region" description="Polar residues" evidence="10">
    <location>
        <begin position="96"/>
        <end position="110"/>
    </location>
</feature>
<keyword evidence="5 9" id="KW-0863">Zinc-finger</keyword>
<dbReference type="InterPro" id="IPR017907">
    <property type="entry name" value="Znf_RING_CS"/>
</dbReference>
<keyword evidence="4" id="KW-0479">Metal-binding</keyword>
<dbReference type="Pfam" id="PF13639">
    <property type="entry name" value="zf-RING_2"/>
    <property type="match status" value="1"/>
</dbReference>
<dbReference type="GO" id="GO:0061630">
    <property type="term" value="F:ubiquitin protein ligase activity"/>
    <property type="evidence" value="ECO:0007669"/>
    <property type="project" value="UniProtKB-EC"/>
</dbReference>
<evidence type="ECO:0000259" key="11">
    <source>
        <dbReference type="PROSITE" id="PS50089"/>
    </source>
</evidence>
<organism evidence="12 13">
    <name type="scientific">Trichobilharzia regenti</name>
    <name type="common">Nasal bird schistosome</name>
    <dbReference type="NCBI Taxonomy" id="157069"/>
    <lineage>
        <taxon>Eukaryota</taxon>
        <taxon>Metazoa</taxon>
        <taxon>Spiralia</taxon>
        <taxon>Lophotrochozoa</taxon>
        <taxon>Platyhelminthes</taxon>
        <taxon>Trematoda</taxon>
        <taxon>Digenea</taxon>
        <taxon>Strigeidida</taxon>
        <taxon>Schistosomatoidea</taxon>
        <taxon>Schistosomatidae</taxon>
        <taxon>Trichobilharzia</taxon>
    </lineage>
</organism>
<evidence type="ECO:0000256" key="4">
    <source>
        <dbReference type="ARBA" id="ARBA00022723"/>
    </source>
</evidence>
<reference evidence="13" key="2">
    <citation type="submission" date="2023-11" db="UniProtKB">
        <authorList>
            <consortium name="WormBaseParasite"/>
        </authorList>
    </citation>
    <scope>IDENTIFICATION</scope>
</reference>
<feature type="domain" description="RING-type" evidence="11">
    <location>
        <begin position="232"/>
        <end position="271"/>
    </location>
</feature>
<dbReference type="EC" id="2.3.2.27" evidence="2"/>
<sequence>MFYEDLTVGVYDQRSAAALRQTSRNQSEIATSNTTEEVDSIGNSNEAVSSSNAFNRSVPGELFLASSPSSAGASPSPPPIPRRTLQLRRMGETHHSSQPLASSTANTSGLFSRHSPRSVFVRHPYVQLVISSRENLSRQNESANGNIITHEFSDDDSGHLIRSEGVTRSGRRTTGRMSATNTRSVSSSNTVSACLSPRTRHNRRSQNALERSSIRAALATARSPCRESDDDCVICLCKKSNRCVVLPCMHTFCFDCIYRWLCINPSCPLCKCLVERIIYSIISDTEYTEILVSDLHRDDGFITVNSLPAEMEIDEEYLDPPAGDDTVPQPHHRYNYQQLGTHLLNYLNNITRLSADGTLLVPPLVLPGSSNVDSSSSTSQTRNSTVPNNENCVTFLISLVDRAIRLGSTVINDGLLLRQLVYVFQLYSFPEGEPEFIRNLSPEFLATNETYRHRLAAFIRRDLRVIAPWLAYDVSHGSQSNSEHFSVESYNAAVTTPLIYGAPGLEAETRELDGLTNLVLQHICTVHITNQQSIVDLLGSQPALHSSLVPTAYLRHFASEVLQFAMFDGTIEQYDRAVSLLQRRIGQAGLSNEREPCRLYQRLSFDRRLVVYVAANSRVHPRTGFIQPRGFIYPLANWLLQRLFVHTVCDSHPDIIAETGNRPNSPNIVYCSGPLLGCHSYCCRLTGTGYSLLEAIFSLFTLRSQVSGETTNTLPDDTVNTPRIYFSQLLYQRILSECIDHARFSEALSTHFSLYNNCFPVIRVTPQSSEGNPPISASAHRTDNTNSVRNVNNIPVYSAHLRSALLMYPLALRRLDGLLLLFSARVSGLSNDRERMVSELLHMPLLSLNNKPSTVIDLTNSTTAVSGSQTILTRSESQPQSLQSVNTTRAPYASRLSFIDGEFLTHVDHSSISSNSTHVVCSDINSVNSNSAVSNQPTPSNTFCFQDSRSSSLRTLANETISIRNSSSGCPETAQYLIISSDSSDEEVTVHRKVTGTAVKLIETTSDESEHDNNSCRNELRNTCGCEEYHCSSHGTDPSISLQSNMPLTNMYASTSAQTTQNNTASHFVVTSNNSVDNTEDTTKEGSVNLSLSCTRISSSNRADSITNQQSSITGHEESMKIYEASETVFPSSSKDWKTSMTAKYKLSVTDGSDTTQSLSSENTRTTASVYAPTTLSPRNSLKLYYHSLTKRPSYYHRRKRKLDFNLNHSESTDSDCELVGESIKICDDCSCSVSETSSSSLDGPQNAAKLSPTLIHFCSPSKCKSSHKKHHSYCNHHERSCCCHNQSKCREKTIIQIPDELIYLNNPTSPVVISDDTDDITESHKVVGGNRIDSIHANQHIYSENQETTVSQLPHVSVINVGTSLSFSAGTGRSASPNHCQNDSVCSHQTYNINSGSEPHVRMLEPSTADDFYRVLDKYASQS</sequence>
<dbReference type="Proteomes" id="UP000050795">
    <property type="component" value="Unassembled WGS sequence"/>
</dbReference>
<evidence type="ECO:0000256" key="1">
    <source>
        <dbReference type="ARBA" id="ARBA00000900"/>
    </source>
</evidence>
<feature type="region of interest" description="Disordered" evidence="10">
    <location>
        <begin position="22"/>
        <end position="52"/>
    </location>
</feature>
<name>A0AA85JC99_TRIRE</name>
<dbReference type="PANTHER" id="PTHR46077">
    <property type="entry name" value="E3 UBIQUITIN-PROTEIN LIGASE TOPORS"/>
    <property type="match status" value="1"/>
</dbReference>
<evidence type="ECO:0000256" key="9">
    <source>
        <dbReference type="PROSITE-ProRule" id="PRU00175"/>
    </source>
</evidence>
<evidence type="ECO:0000256" key="8">
    <source>
        <dbReference type="ARBA" id="ARBA00023163"/>
    </source>
</evidence>
<dbReference type="Gene3D" id="3.30.40.10">
    <property type="entry name" value="Zinc/RING finger domain, C3HC4 (zinc finger)"/>
    <property type="match status" value="1"/>
</dbReference>
<evidence type="ECO:0000313" key="12">
    <source>
        <dbReference type="Proteomes" id="UP000050795"/>
    </source>
</evidence>
<comment type="catalytic activity">
    <reaction evidence="1">
        <text>S-ubiquitinyl-[E2 ubiquitin-conjugating enzyme]-L-cysteine + [acceptor protein]-L-lysine = [E2 ubiquitin-conjugating enzyme]-L-cysteine + N(6)-ubiquitinyl-[acceptor protein]-L-lysine.</text>
        <dbReference type="EC" id="2.3.2.27"/>
    </reaction>
</comment>
<accession>A0AA85JC99</accession>
<dbReference type="GO" id="GO:0006513">
    <property type="term" value="P:protein monoubiquitination"/>
    <property type="evidence" value="ECO:0007669"/>
    <property type="project" value="TreeGrafter"/>
</dbReference>
<dbReference type="CDD" id="cd23130">
    <property type="entry name" value="RING-HC_EHV1-like"/>
    <property type="match status" value="1"/>
</dbReference>
<evidence type="ECO:0000256" key="10">
    <source>
        <dbReference type="SAM" id="MobiDB-lite"/>
    </source>
</evidence>
<keyword evidence="7" id="KW-0805">Transcription regulation</keyword>
<dbReference type="GO" id="GO:0008270">
    <property type="term" value="F:zinc ion binding"/>
    <property type="evidence" value="ECO:0007669"/>
    <property type="project" value="UniProtKB-KW"/>
</dbReference>
<keyword evidence="6" id="KW-0862">Zinc</keyword>
<evidence type="ECO:0000256" key="5">
    <source>
        <dbReference type="ARBA" id="ARBA00022771"/>
    </source>
</evidence>
<dbReference type="SUPFAM" id="SSF57850">
    <property type="entry name" value="RING/U-box"/>
    <property type="match status" value="1"/>
</dbReference>
<keyword evidence="12" id="KW-1185">Reference proteome</keyword>
<dbReference type="PROSITE" id="PS50089">
    <property type="entry name" value="ZF_RING_2"/>
    <property type="match status" value="1"/>
</dbReference>
<evidence type="ECO:0000313" key="13">
    <source>
        <dbReference type="WBParaSite" id="TREG1_14170.1"/>
    </source>
</evidence>
<evidence type="ECO:0000256" key="7">
    <source>
        <dbReference type="ARBA" id="ARBA00023015"/>
    </source>
</evidence>
<reference evidence="12" key="1">
    <citation type="submission" date="2022-06" db="EMBL/GenBank/DDBJ databases">
        <authorList>
            <person name="Berger JAMES D."/>
            <person name="Berger JAMES D."/>
        </authorList>
    </citation>
    <scope>NUCLEOTIDE SEQUENCE [LARGE SCALE GENOMIC DNA]</scope>
</reference>
<protein>
    <recommendedName>
        <fullName evidence="2">RING-type E3 ubiquitin transferase</fullName>
        <ecNumber evidence="2">2.3.2.27</ecNumber>
    </recommendedName>
</protein>
<dbReference type="PROSITE" id="PS00518">
    <property type="entry name" value="ZF_RING_1"/>
    <property type="match status" value="1"/>
</dbReference>
<dbReference type="WBParaSite" id="TREG1_14170.1">
    <property type="protein sequence ID" value="TREG1_14170.1"/>
    <property type="gene ID" value="TREG1_14170"/>
</dbReference>
<dbReference type="PANTHER" id="PTHR46077:SF1">
    <property type="entry name" value="TOP1 BINDING ARGININE_SERINE RICH PROTEIN, E3 UBIQUITIN LIGASE"/>
    <property type="match status" value="1"/>
</dbReference>
<proteinExistence type="predicted"/>
<dbReference type="InterPro" id="IPR001841">
    <property type="entry name" value="Znf_RING"/>
</dbReference>
<evidence type="ECO:0000256" key="3">
    <source>
        <dbReference type="ARBA" id="ARBA00022679"/>
    </source>
</evidence>
<keyword evidence="8" id="KW-0804">Transcription</keyword>
<dbReference type="SMART" id="SM00184">
    <property type="entry name" value="RING"/>
    <property type="match status" value="1"/>
</dbReference>